<keyword evidence="8 14" id="KW-0862">Zinc</keyword>
<comment type="function">
    <text evidence="2 15">This enzyme scavenges exogenous and endogenous cytidine and 2'-deoxycytidine for UMP synthesis.</text>
</comment>
<dbReference type="NCBIfam" id="TIGR01354">
    <property type="entry name" value="cyt_deam_tetra"/>
    <property type="match status" value="1"/>
</dbReference>
<evidence type="ECO:0000256" key="4">
    <source>
        <dbReference type="ARBA" id="ARBA00012783"/>
    </source>
</evidence>
<evidence type="ECO:0000256" key="10">
    <source>
        <dbReference type="ARBA" id="ARBA00049252"/>
    </source>
</evidence>
<dbReference type="InterPro" id="IPR002125">
    <property type="entry name" value="CMP_dCMP_dom"/>
</dbReference>
<comment type="similarity">
    <text evidence="3 15">Belongs to the cytidine and deoxycytidylate deaminase family.</text>
</comment>
<sequence length="129" mass="13409">MKALFDAARRAQAQAYAPYSRFRVGAAIRSASGAIHAGCNVENAAYPVGACAEAGALSAMVLAGDRQIAEILVIGDGPELCTPCGACRQRLREFSADAVLVHVAGPEGLRRSFTLGSLLPFSFGPDNLT</sequence>
<evidence type="ECO:0000259" key="16">
    <source>
        <dbReference type="PROSITE" id="PS51747"/>
    </source>
</evidence>
<evidence type="ECO:0000256" key="11">
    <source>
        <dbReference type="ARBA" id="ARBA00049558"/>
    </source>
</evidence>
<dbReference type="GO" id="GO:0055086">
    <property type="term" value="P:nucleobase-containing small molecule metabolic process"/>
    <property type="evidence" value="ECO:0007669"/>
    <property type="project" value="UniProtKB-ARBA"/>
</dbReference>
<comment type="catalytic activity">
    <reaction evidence="11 15">
        <text>cytidine + H2O + H(+) = uridine + NH4(+)</text>
        <dbReference type="Rhea" id="RHEA:16069"/>
        <dbReference type="ChEBI" id="CHEBI:15377"/>
        <dbReference type="ChEBI" id="CHEBI:15378"/>
        <dbReference type="ChEBI" id="CHEBI:16704"/>
        <dbReference type="ChEBI" id="CHEBI:17562"/>
        <dbReference type="ChEBI" id="CHEBI:28938"/>
        <dbReference type="EC" id="3.5.4.5"/>
    </reaction>
</comment>
<dbReference type="AlphaFoldDB" id="A0A4D7BJH1"/>
<dbReference type="Proteomes" id="UP000298781">
    <property type="component" value="Chromosome"/>
</dbReference>
<accession>A0A4D7BJH1</accession>
<evidence type="ECO:0000256" key="15">
    <source>
        <dbReference type="RuleBase" id="RU364006"/>
    </source>
</evidence>
<dbReference type="InterPro" id="IPR016193">
    <property type="entry name" value="Cytidine_deaminase-like"/>
</dbReference>
<evidence type="ECO:0000256" key="13">
    <source>
        <dbReference type="PIRSR" id="PIRSR606262-2"/>
    </source>
</evidence>
<evidence type="ECO:0000256" key="2">
    <source>
        <dbReference type="ARBA" id="ARBA00003949"/>
    </source>
</evidence>
<comment type="catalytic activity">
    <reaction evidence="10 15">
        <text>2'-deoxycytidine + H2O + H(+) = 2'-deoxyuridine + NH4(+)</text>
        <dbReference type="Rhea" id="RHEA:13433"/>
        <dbReference type="ChEBI" id="CHEBI:15377"/>
        <dbReference type="ChEBI" id="CHEBI:15378"/>
        <dbReference type="ChEBI" id="CHEBI:15698"/>
        <dbReference type="ChEBI" id="CHEBI:16450"/>
        <dbReference type="ChEBI" id="CHEBI:28938"/>
        <dbReference type="EC" id="3.5.4.5"/>
    </reaction>
</comment>
<dbReference type="EMBL" id="CP039690">
    <property type="protein sequence ID" value="QCI69166.1"/>
    <property type="molecule type" value="Genomic_DNA"/>
</dbReference>
<dbReference type="PANTHER" id="PTHR11644">
    <property type="entry name" value="CYTIDINE DEAMINASE"/>
    <property type="match status" value="1"/>
</dbReference>
<dbReference type="NCBIfam" id="NF004064">
    <property type="entry name" value="PRK05578.1"/>
    <property type="match status" value="1"/>
</dbReference>
<feature type="binding site" evidence="14">
    <location>
        <position position="87"/>
    </location>
    <ligand>
        <name>Zn(2+)</name>
        <dbReference type="ChEBI" id="CHEBI:29105"/>
        <note>catalytic</note>
    </ligand>
</feature>
<dbReference type="GO" id="GO:0008270">
    <property type="term" value="F:zinc ion binding"/>
    <property type="evidence" value="ECO:0007669"/>
    <property type="project" value="UniProtKB-UniRule"/>
</dbReference>
<dbReference type="PROSITE" id="PS51747">
    <property type="entry name" value="CYT_DCMP_DEAMINASES_2"/>
    <property type="match status" value="1"/>
</dbReference>
<evidence type="ECO:0000256" key="12">
    <source>
        <dbReference type="PIRSR" id="PIRSR606262-1"/>
    </source>
</evidence>
<protein>
    <recommendedName>
        <fullName evidence="5 15">Cytidine deaminase</fullName>
        <ecNumber evidence="4 15">3.5.4.5</ecNumber>
    </recommendedName>
    <alternativeName>
        <fullName evidence="9 15">Cytidine aminohydrolase</fullName>
    </alternativeName>
</protein>
<evidence type="ECO:0000313" key="18">
    <source>
        <dbReference type="Proteomes" id="UP000298781"/>
    </source>
</evidence>
<dbReference type="SUPFAM" id="SSF53927">
    <property type="entry name" value="Cytidine deaminase-like"/>
    <property type="match status" value="1"/>
</dbReference>
<dbReference type="GO" id="GO:0042802">
    <property type="term" value="F:identical protein binding"/>
    <property type="evidence" value="ECO:0007669"/>
    <property type="project" value="UniProtKB-ARBA"/>
</dbReference>
<evidence type="ECO:0000313" key="17">
    <source>
        <dbReference type="EMBL" id="QCI69166.1"/>
    </source>
</evidence>
<dbReference type="PANTHER" id="PTHR11644:SF2">
    <property type="entry name" value="CYTIDINE DEAMINASE"/>
    <property type="match status" value="1"/>
</dbReference>
<dbReference type="GO" id="GO:0005829">
    <property type="term" value="C:cytosol"/>
    <property type="evidence" value="ECO:0007669"/>
    <property type="project" value="TreeGrafter"/>
</dbReference>
<dbReference type="CDD" id="cd01283">
    <property type="entry name" value="cytidine_deaminase"/>
    <property type="match status" value="1"/>
</dbReference>
<reference evidence="17 18" key="1">
    <citation type="submission" date="2019-04" db="EMBL/GenBank/DDBJ databases">
        <title>Phreatobacter aquaticus sp. nov.</title>
        <authorList>
            <person name="Choi A."/>
        </authorList>
    </citation>
    <scope>NUCLEOTIDE SEQUENCE [LARGE SCALE GENOMIC DNA]</scope>
    <source>
        <strain evidence="17 18">KCTC 52518</strain>
    </source>
</reference>
<keyword evidence="18" id="KW-1185">Reference proteome</keyword>
<evidence type="ECO:0000256" key="14">
    <source>
        <dbReference type="PIRSR" id="PIRSR606262-3"/>
    </source>
</evidence>
<evidence type="ECO:0000256" key="5">
    <source>
        <dbReference type="ARBA" id="ARBA00018266"/>
    </source>
</evidence>
<feature type="active site" description="Proton donor" evidence="12">
    <location>
        <position position="53"/>
    </location>
</feature>
<feature type="binding site" evidence="14">
    <location>
        <position position="84"/>
    </location>
    <ligand>
        <name>Zn(2+)</name>
        <dbReference type="ChEBI" id="CHEBI:29105"/>
        <note>catalytic</note>
    </ligand>
</feature>
<proteinExistence type="inferred from homology"/>
<dbReference type="Gene3D" id="3.40.140.10">
    <property type="entry name" value="Cytidine Deaminase, domain 2"/>
    <property type="match status" value="1"/>
</dbReference>
<name>A0A4D7BJH1_9HYPH</name>
<comment type="cofactor">
    <cofactor evidence="1 14 15">
        <name>Zn(2+)</name>
        <dbReference type="ChEBI" id="CHEBI:29105"/>
    </cofactor>
</comment>
<dbReference type="Pfam" id="PF00383">
    <property type="entry name" value="dCMP_cyt_deam_1"/>
    <property type="match status" value="1"/>
</dbReference>
<dbReference type="InterPro" id="IPR050202">
    <property type="entry name" value="Cyt/Deoxycyt_deaminase"/>
</dbReference>
<dbReference type="KEGG" id="pstg:E8M01_11350"/>
<feature type="binding site" evidence="14">
    <location>
        <position position="51"/>
    </location>
    <ligand>
        <name>Zn(2+)</name>
        <dbReference type="ChEBI" id="CHEBI:29105"/>
        <note>catalytic</note>
    </ligand>
</feature>
<gene>
    <name evidence="17" type="ORF">E8M01_11350</name>
</gene>
<evidence type="ECO:0000256" key="8">
    <source>
        <dbReference type="ARBA" id="ARBA00022833"/>
    </source>
</evidence>
<dbReference type="GO" id="GO:0072527">
    <property type="term" value="P:pyrimidine-containing compound metabolic process"/>
    <property type="evidence" value="ECO:0007669"/>
    <property type="project" value="UniProtKB-ARBA"/>
</dbReference>
<dbReference type="FunFam" id="3.40.140.10:FF:000008">
    <property type="entry name" value="Cytidine deaminase"/>
    <property type="match status" value="1"/>
</dbReference>
<evidence type="ECO:0000256" key="1">
    <source>
        <dbReference type="ARBA" id="ARBA00001947"/>
    </source>
</evidence>
<keyword evidence="6 14" id="KW-0479">Metal-binding</keyword>
<feature type="domain" description="CMP/dCMP-type deaminase" evidence="16">
    <location>
        <begin position="1"/>
        <end position="126"/>
    </location>
</feature>
<feature type="binding site" evidence="13">
    <location>
        <begin position="40"/>
        <end position="46"/>
    </location>
    <ligand>
        <name>substrate</name>
    </ligand>
</feature>
<evidence type="ECO:0000256" key="3">
    <source>
        <dbReference type="ARBA" id="ARBA00006576"/>
    </source>
</evidence>
<keyword evidence="7 15" id="KW-0378">Hydrolase</keyword>
<dbReference type="PROSITE" id="PS00903">
    <property type="entry name" value="CYT_DCMP_DEAMINASES_1"/>
    <property type="match status" value="1"/>
</dbReference>
<dbReference type="GO" id="GO:0004126">
    <property type="term" value="F:cytidine deaminase activity"/>
    <property type="evidence" value="ECO:0007669"/>
    <property type="project" value="UniProtKB-UniRule"/>
</dbReference>
<dbReference type="OrthoDB" id="9795347at2"/>
<evidence type="ECO:0000256" key="6">
    <source>
        <dbReference type="ARBA" id="ARBA00022723"/>
    </source>
</evidence>
<organism evidence="17 18">
    <name type="scientific">Phreatobacter stygius</name>
    <dbReference type="NCBI Taxonomy" id="1940610"/>
    <lineage>
        <taxon>Bacteria</taxon>
        <taxon>Pseudomonadati</taxon>
        <taxon>Pseudomonadota</taxon>
        <taxon>Alphaproteobacteria</taxon>
        <taxon>Hyphomicrobiales</taxon>
        <taxon>Phreatobacteraceae</taxon>
        <taxon>Phreatobacter</taxon>
    </lineage>
</organism>
<dbReference type="EC" id="3.5.4.5" evidence="4 15"/>
<dbReference type="InterPro" id="IPR016192">
    <property type="entry name" value="APOBEC/CMP_deaminase_Zn-bd"/>
</dbReference>
<evidence type="ECO:0000256" key="9">
    <source>
        <dbReference type="ARBA" id="ARBA00032005"/>
    </source>
</evidence>
<dbReference type="InterPro" id="IPR006262">
    <property type="entry name" value="Cyt_deam_tetra"/>
</dbReference>
<evidence type="ECO:0000256" key="7">
    <source>
        <dbReference type="ARBA" id="ARBA00022801"/>
    </source>
</evidence>